<evidence type="ECO:0000259" key="1">
    <source>
        <dbReference type="Pfam" id="PF01593"/>
    </source>
</evidence>
<dbReference type="Pfam" id="PF01593">
    <property type="entry name" value="Amino_oxidase"/>
    <property type="match status" value="1"/>
</dbReference>
<sequence length="523" mass="56607">MISRRAWLAGAALPLLPGCDAPAPPLDGGFVGASAERGHLLRTAVAQAPARTQRTRVLIAGGGVAGLAAARALRQRGMEDFVLLELEDQAGGNSRAMQLQGLPCPLGAHYLPLPTDAAREVQDLLEELGLRRRVAGRWEYDERHLCHSPQERLYRNGHWQDGLLPVQDIAADTLAQYRRFAARVAALMRSAPFALPAQRAAFTAEHAALDAQTMAQWLGREGLDDAQLLWYLDYCCRDDFGAGLASVSAWAGIHYFASRHGFHAPGDADAEREAVLTWPEGNAWLAQRLAQPLGDRLRCGRVVRRIATHRHGVAVQALDLGSGQLEQWEATHCIVALPVFVATRVLADAPAFVHDAASALLYAPWLVANVHLRAALADRGGAAPSWDNVVYGSQGLGYVDAGHQGLGQRRPDSPRVLSWYHALGLATDARSALLQQPWQHWAMQLFDELGAAHPDLRDKASHIAIARYGHAMATPVPGLVRRLRANPATPRAGALLFAHADWSGYSVFEEAFTRGHLAGLAAG</sequence>
<keyword evidence="2" id="KW-0503">Monooxygenase</keyword>
<dbReference type="EMBL" id="BMYK01000034">
    <property type="protein sequence ID" value="GHD01074.1"/>
    <property type="molecule type" value="Genomic_DNA"/>
</dbReference>
<proteinExistence type="predicted"/>
<reference evidence="3" key="1">
    <citation type="journal article" date="2019" name="Int. J. Syst. Evol. Microbiol.">
        <title>The Global Catalogue of Microorganisms (GCM) 10K type strain sequencing project: providing services to taxonomists for standard genome sequencing and annotation.</title>
        <authorList>
            <consortium name="The Broad Institute Genomics Platform"/>
            <consortium name="The Broad Institute Genome Sequencing Center for Infectious Disease"/>
            <person name="Wu L."/>
            <person name="Ma J."/>
        </authorList>
    </citation>
    <scope>NUCLEOTIDE SEQUENCE [LARGE SCALE GENOMIC DNA]</scope>
    <source>
        <strain evidence="3">KCTC 23314</strain>
    </source>
</reference>
<dbReference type="InterPro" id="IPR050464">
    <property type="entry name" value="Zeta_carotene_desat/Oxidored"/>
</dbReference>
<dbReference type="SUPFAM" id="SSF51905">
    <property type="entry name" value="FAD/NAD(P)-binding domain"/>
    <property type="match status" value="1"/>
</dbReference>
<dbReference type="GO" id="GO:0004497">
    <property type="term" value="F:monooxygenase activity"/>
    <property type="evidence" value="ECO:0007669"/>
    <property type="project" value="UniProtKB-KW"/>
</dbReference>
<evidence type="ECO:0000313" key="2">
    <source>
        <dbReference type="EMBL" id="GHD01074.1"/>
    </source>
</evidence>
<feature type="domain" description="Amine oxidase" evidence="1">
    <location>
        <begin position="64"/>
        <end position="379"/>
    </location>
</feature>
<keyword evidence="2" id="KW-0560">Oxidoreductase</keyword>
<protein>
    <submittedName>
        <fullName evidence="2">Monooxygenase</fullName>
    </submittedName>
</protein>
<gene>
    <name evidence="2" type="ORF">GCM10007320_59090</name>
</gene>
<dbReference type="PANTHER" id="PTHR42923:SF39">
    <property type="entry name" value="AMINO OXIDASE"/>
    <property type="match status" value="1"/>
</dbReference>
<dbReference type="Proteomes" id="UP000626210">
    <property type="component" value="Unassembled WGS sequence"/>
</dbReference>
<name>A0ABQ3GC67_9BURK</name>
<keyword evidence="3" id="KW-1185">Reference proteome</keyword>
<dbReference type="InterPro" id="IPR002937">
    <property type="entry name" value="Amino_oxidase"/>
</dbReference>
<dbReference type="Gene3D" id="3.50.50.60">
    <property type="entry name" value="FAD/NAD(P)-binding domain"/>
    <property type="match status" value="1"/>
</dbReference>
<dbReference type="RefSeq" id="WP_229883127.1">
    <property type="nucleotide sequence ID" value="NZ_BMYK01000034.1"/>
</dbReference>
<accession>A0ABQ3GC67</accession>
<dbReference type="InterPro" id="IPR036188">
    <property type="entry name" value="FAD/NAD-bd_sf"/>
</dbReference>
<dbReference type="PANTHER" id="PTHR42923">
    <property type="entry name" value="PROTOPORPHYRINOGEN OXIDASE"/>
    <property type="match status" value="1"/>
</dbReference>
<comment type="caution">
    <text evidence="2">The sequence shown here is derived from an EMBL/GenBank/DDBJ whole genome shotgun (WGS) entry which is preliminary data.</text>
</comment>
<evidence type="ECO:0000313" key="3">
    <source>
        <dbReference type="Proteomes" id="UP000626210"/>
    </source>
</evidence>
<organism evidence="2 3">
    <name type="scientific">Pseudorhodoferax aquiterrae</name>
    <dbReference type="NCBI Taxonomy" id="747304"/>
    <lineage>
        <taxon>Bacteria</taxon>
        <taxon>Pseudomonadati</taxon>
        <taxon>Pseudomonadota</taxon>
        <taxon>Betaproteobacteria</taxon>
        <taxon>Burkholderiales</taxon>
        <taxon>Comamonadaceae</taxon>
    </lineage>
</organism>